<evidence type="ECO:0000256" key="3">
    <source>
        <dbReference type="ARBA" id="ARBA00022691"/>
    </source>
</evidence>
<dbReference type="Pfam" id="PF22458">
    <property type="entry name" value="RsmF-B_ferredox"/>
    <property type="match status" value="1"/>
</dbReference>
<dbReference type="InterPro" id="IPR023267">
    <property type="entry name" value="RCMT"/>
</dbReference>
<dbReference type="GO" id="GO:0008173">
    <property type="term" value="F:RNA methyltransferase activity"/>
    <property type="evidence" value="ECO:0007669"/>
    <property type="project" value="InterPro"/>
</dbReference>
<gene>
    <name evidence="6" type="ordered locus">Tneu_0909</name>
</gene>
<dbReference type="AlphaFoldDB" id="B1YDI3"/>
<evidence type="ECO:0000313" key="6">
    <source>
        <dbReference type="EMBL" id="ACB39846.1"/>
    </source>
</evidence>
<dbReference type="Pfam" id="PF01189">
    <property type="entry name" value="Methyltr_RsmB-F"/>
    <property type="match status" value="1"/>
</dbReference>
<dbReference type="GO" id="GO:0001510">
    <property type="term" value="P:RNA methylation"/>
    <property type="evidence" value="ECO:0007669"/>
    <property type="project" value="InterPro"/>
</dbReference>
<sequence>MTWTADELAAFIAKVLHEVTKNGLTLDYAFQKVKRGWRRLDSFKVFYDASFDAVRHYFLLRHLASALLGSTSAKAVARTWFVYRADKLLYNRDLVERYRRRVLKRARARPEEALASLEALRGDLPRYLSVKYSYHPAIVKTLLANLPPEEVERILDAGNNTWIWLRVNTLKTDVDKALKMLEREAEVEPHPRIPFALLLKKAKRPVQYLTAVRTFAAVPQDLASIYAVLSLDPAPGEKILDLAAAPGMKTSLIVQLAEGRAKVVAADFSAKRVARMKHLLKALGAGDAVEVVRADSRRLKTRRFDKALLDAPCTSSGAFTKEPAVKIYPRVEEAPRYGTLQRELLANALSLAEQVVYAVCSIMPQEGEEVVASAPAKAEKPHPDLAPAYRGGPGGRTFPHIHKSEAFYIALVQKNL</sequence>
<evidence type="ECO:0000256" key="1">
    <source>
        <dbReference type="ARBA" id="ARBA00022603"/>
    </source>
</evidence>
<dbReference type="InterPro" id="IPR001678">
    <property type="entry name" value="MeTrfase_RsmB-F_NOP2_dom"/>
</dbReference>
<dbReference type="GO" id="GO:0003723">
    <property type="term" value="F:RNA binding"/>
    <property type="evidence" value="ECO:0007669"/>
    <property type="project" value="UniProtKB-KW"/>
</dbReference>
<dbReference type="InterPro" id="IPR029063">
    <property type="entry name" value="SAM-dependent_MTases_sf"/>
</dbReference>
<dbReference type="PRINTS" id="PR02008">
    <property type="entry name" value="RCMTFAMILY"/>
</dbReference>
<keyword evidence="2" id="KW-0808">Transferase</keyword>
<keyword evidence="7" id="KW-1185">Reference proteome</keyword>
<feature type="domain" description="SAM-dependent MTase RsmB/NOP-type" evidence="5">
    <location>
        <begin position="153"/>
        <end position="415"/>
    </location>
</feature>
<keyword evidence="1" id="KW-0489">Methyltransferase</keyword>
<dbReference type="eggNOG" id="arCOG00975">
    <property type="taxonomic scope" value="Archaea"/>
</dbReference>
<dbReference type="Proteomes" id="UP000001694">
    <property type="component" value="Chromosome"/>
</dbReference>
<evidence type="ECO:0000256" key="2">
    <source>
        <dbReference type="ARBA" id="ARBA00022679"/>
    </source>
</evidence>
<evidence type="ECO:0000256" key="4">
    <source>
        <dbReference type="ARBA" id="ARBA00022884"/>
    </source>
</evidence>
<dbReference type="OrthoDB" id="14725at2157"/>
<dbReference type="PANTHER" id="PTHR22807">
    <property type="entry name" value="NOP2 YEAST -RELATED NOL1/NOP2/FMU SUN DOMAIN-CONTAINING"/>
    <property type="match status" value="1"/>
</dbReference>
<accession>B1YDI3</accession>
<dbReference type="InterPro" id="IPR054728">
    <property type="entry name" value="RsmB-like_ferredoxin"/>
</dbReference>
<dbReference type="PROSITE" id="PS51686">
    <property type="entry name" value="SAM_MT_RSMB_NOP"/>
    <property type="match status" value="1"/>
</dbReference>
<dbReference type="SUPFAM" id="SSF53335">
    <property type="entry name" value="S-adenosyl-L-methionine-dependent methyltransferases"/>
    <property type="match status" value="1"/>
</dbReference>
<proteinExistence type="predicted"/>
<keyword evidence="4" id="KW-0694">RNA-binding</keyword>
<evidence type="ECO:0000259" key="5">
    <source>
        <dbReference type="PROSITE" id="PS51686"/>
    </source>
</evidence>
<evidence type="ECO:0000313" key="7">
    <source>
        <dbReference type="Proteomes" id="UP000001694"/>
    </source>
</evidence>
<dbReference type="HOGENOM" id="CLU_005316_7_6_2"/>
<dbReference type="Gene3D" id="3.40.50.150">
    <property type="entry name" value="Vaccinia Virus protein VP39"/>
    <property type="match status" value="1"/>
</dbReference>
<name>B1YDI3_PYRNV</name>
<dbReference type="RefSeq" id="WP_012350266.1">
    <property type="nucleotide sequence ID" value="NC_010525.1"/>
</dbReference>
<organism evidence="6 7">
    <name type="scientific">Pyrobaculum neutrophilum (strain DSM 2338 / JCM 9278 / NBRC 100436 / V24Sta)</name>
    <name type="common">Thermoproteus neutrophilus</name>
    <dbReference type="NCBI Taxonomy" id="444157"/>
    <lineage>
        <taxon>Archaea</taxon>
        <taxon>Thermoproteota</taxon>
        <taxon>Thermoprotei</taxon>
        <taxon>Thermoproteales</taxon>
        <taxon>Thermoproteaceae</taxon>
        <taxon>Pyrobaculum</taxon>
    </lineage>
</organism>
<dbReference type="PANTHER" id="PTHR22807:SF70">
    <property type="entry name" value="TRNA_RRNA CYTOSINE-C5-METHYLASE, NOL1_NOP2_SUN FAMILY, FUSED TO N-TERMINAL NUSB REGULATOR DOMAIN"/>
    <property type="match status" value="1"/>
</dbReference>
<protein>
    <submittedName>
        <fullName evidence="6">Fmu (Sun) domain protein</fullName>
    </submittedName>
</protein>
<dbReference type="EMBL" id="CP001014">
    <property type="protein sequence ID" value="ACB39846.1"/>
    <property type="molecule type" value="Genomic_DNA"/>
</dbReference>
<keyword evidence="3" id="KW-0949">S-adenosyl-L-methionine</keyword>
<dbReference type="GeneID" id="6164605"/>
<dbReference type="KEGG" id="tne:Tneu_0909"/>
<dbReference type="InterPro" id="IPR049560">
    <property type="entry name" value="MeTrfase_RsmB-F_NOP2_cat"/>
</dbReference>
<reference evidence="6" key="1">
    <citation type="submission" date="2008-03" db="EMBL/GenBank/DDBJ databases">
        <title>Complete sequence of Thermoproteus neutrophilus V24Sta.</title>
        <authorList>
            <consortium name="US DOE Joint Genome Institute"/>
            <person name="Copeland A."/>
            <person name="Lucas S."/>
            <person name="Lapidus A."/>
            <person name="Glavina del Rio T."/>
            <person name="Dalin E."/>
            <person name="Tice H."/>
            <person name="Bruce D."/>
            <person name="Goodwin L."/>
            <person name="Pitluck S."/>
            <person name="Sims D."/>
            <person name="Brettin T."/>
            <person name="Detter J.C."/>
            <person name="Han C."/>
            <person name="Kuske C.R."/>
            <person name="Schmutz J."/>
            <person name="Larimer F."/>
            <person name="Land M."/>
            <person name="Hauser L."/>
            <person name="Kyrpides N."/>
            <person name="Mikhailova N."/>
            <person name="Biddle J.F."/>
            <person name="Zhang Z."/>
            <person name="Fitz-Gibbon S.T."/>
            <person name="Lowe T.M."/>
            <person name="Saltikov C."/>
            <person name="House C.H."/>
            <person name="Richardson P."/>
        </authorList>
    </citation>
    <scope>NUCLEOTIDE SEQUENCE [LARGE SCALE GENOMIC DNA]</scope>
    <source>
        <strain evidence="6">V24Sta</strain>
    </source>
</reference>
<dbReference type="STRING" id="444157.Tneu_0909"/>